<keyword evidence="5 10" id="KW-0378">Hydrolase</keyword>
<evidence type="ECO:0000259" key="11">
    <source>
        <dbReference type="PROSITE" id="PS51820"/>
    </source>
</evidence>
<name>A0A3N2PNL9_SODAK</name>
<dbReference type="STRING" id="1314773.A0A3N2PNL9"/>
<dbReference type="InterPro" id="IPR026891">
    <property type="entry name" value="Fn3-like"/>
</dbReference>
<organism evidence="12 13">
    <name type="scientific">Sodiomyces alkalinus (strain CBS 110278 / VKM F-3762 / F11)</name>
    <name type="common">Alkaliphilic filamentous fungus</name>
    <dbReference type="NCBI Taxonomy" id="1314773"/>
    <lineage>
        <taxon>Eukaryota</taxon>
        <taxon>Fungi</taxon>
        <taxon>Dikarya</taxon>
        <taxon>Ascomycota</taxon>
        <taxon>Pezizomycotina</taxon>
        <taxon>Sordariomycetes</taxon>
        <taxon>Hypocreomycetidae</taxon>
        <taxon>Glomerellales</taxon>
        <taxon>Plectosphaerellaceae</taxon>
        <taxon>Sodiomyces</taxon>
    </lineage>
</organism>
<dbReference type="Proteomes" id="UP000272025">
    <property type="component" value="Unassembled WGS sequence"/>
</dbReference>
<evidence type="ECO:0000256" key="9">
    <source>
        <dbReference type="ARBA" id="ARBA00023326"/>
    </source>
</evidence>
<dbReference type="InterPro" id="IPR001764">
    <property type="entry name" value="Glyco_hydro_3_N"/>
</dbReference>
<evidence type="ECO:0000256" key="2">
    <source>
        <dbReference type="ARBA" id="ARBA00004987"/>
    </source>
</evidence>
<evidence type="ECO:0000256" key="1">
    <source>
        <dbReference type="ARBA" id="ARBA00000448"/>
    </source>
</evidence>
<dbReference type="Pfam" id="PF01915">
    <property type="entry name" value="Glyco_hydro_3_C"/>
    <property type="match status" value="1"/>
</dbReference>
<evidence type="ECO:0000256" key="7">
    <source>
        <dbReference type="ARBA" id="ARBA00023277"/>
    </source>
</evidence>
<dbReference type="InterPro" id="IPR037524">
    <property type="entry name" value="PA14/GLEYA"/>
</dbReference>
<dbReference type="Gene3D" id="2.60.120.260">
    <property type="entry name" value="Galactose-binding domain-like"/>
    <property type="match status" value="1"/>
</dbReference>
<keyword evidence="6" id="KW-0325">Glycoprotein</keyword>
<proteinExistence type="inferred from homology"/>
<evidence type="ECO:0000256" key="6">
    <source>
        <dbReference type="ARBA" id="ARBA00023180"/>
    </source>
</evidence>
<keyword evidence="7 10" id="KW-0119">Carbohydrate metabolism</keyword>
<protein>
    <recommendedName>
        <fullName evidence="4 10">beta-glucosidase</fullName>
        <ecNumber evidence="4 10">3.2.1.21</ecNumber>
    </recommendedName>
</protein>
<evidence type="ECO:0000256" key="3">
    <source>
        <dbReference type="ARBA" id="ARBA00005336"/>
    </source>
</evidence>
<dbReference type="InterPro" id="IPR036962">
    <property type="entry name" value="Glyco_hydro_3_N_sf"/>
</dbReference>
<dbReference type="EMBL" id="ML119060">
    <property type="protein sequence ID" value="ROT36115.1"/>
    <property type="molecule type" value="Genomic_DNA"/>
</dbReference>
<dbReference type="GeneID" id="39583980"/>
<dbReference type="Gene3D" id="2.60.40.10">
    <property type="entry name" value="Immunoglobulins"/>
    <property type="match status" value="1"/>
</dbReference>
<evidence type="ECO:0000256" key="5">
    <source>
        <dbReference type="ARBA" id="ARBA00022801"/>
    </source>
</evidence>
<dbReference type="SUPFAM" id="SSF51445">
    <property type="entry name" value="(Trans)glycosidases"/>
    <property type="match status" value="1"/>
</dbReference>
<dbReference type="InterPro" id="IPR019800">
    <property type="entry name" value="Glyco_hydro_3_AS"/>
</dbReference>
<dbReference type="RefSeq" id="XP_028463921.1">
    <property type="nucleotide sequence ID" value="XM_028615503.1"/>
</dbReference>
<gene>
    <name evidence="12" type="ORF">SODALDRAFT_58142</name>
</gene>
<dbReference type="EC" id="3.2.1.21" evidence="4 10"/>
<feature type="domain" description="PA14" evidence="11">
    <location>
        <begin position="401"/>
        <end position="562"/>
    </location>
</feature>
<dbReference type="InterPro" id="IPR002772">
    <property type="entry name" value="Glyco_hydro_3_C"/>
</dbReference>
<dbReference type="AlphaFoldDB" id="A0A3N2PNL9"/>
<dbReference type="InterPro" id="IPR017853">
    <property type="entry name" value="GH"/>
</dbReference>
<dbReference type="Gene3D" id="3.40.50.1700">
    <property type="entry name" value="Glycoside hydrolase family 3 C-terminal domain"/>
    <property type="match status" value="1"/>
</dbReference>
<dbReference type="PRINTS" id="PR00133">
    <property type="entry name" value="GLHYDRLASE3"/>
</dbReference>
<sequence length="843" mass="90479">MAPVDVNEILSKLTLEEKISILAGANFWETVGIPEKGVPVLKTSDGPNGARGGTMEGGATSACFPAACSVASTFDVDLAQRIGTALGKETLTKGARCLLAPTMCIHRHPLGGRNFESFSEDPFLSGKLAARNVIGVQSTGVSATIKHYAANEQETQRLTVDEEISERALREIYLKPFEISIKEANPGAVMTAYNMVNGIHADSHPFLLQKVLRGDWGWDGLVMSDWGGVNSTAEALNAGLDLEMPGPARWRKIPDVLAAVSAGKVTEQTINERALRMLRFLEREKCFEDPTIPAEQSIDKPEDRALIREAGARGIVLLKNEGGILPLTREKARGKKVALLGYAKQALIHGGGSASVSSHYRVTPWDGLRAALGDDVELTYAKGAHTFRRLPLLSENVVGLDGTPGFTYNVYSPGHSTPIETKQGHPNSELSVFETFDLGSAAPGAGGEREFELIGHFTSPVTSTYYFNLSGLGPSKFAVDDKVIYEQPANCSDFMGYMLGGVPVPRLEVPMEAGKRYKVQVFTNMPRPVAGVDLGIFDGRFSVRLGGMAAVEYHRDILAEAVEVAKGADYAIVFTGHDPDWETEGQDQSGFHLPREGSQDNLVAAVAAENPNTVVVNSTGVAVAMPWLGQVKGLLQTWFPGQEAGNSIADVLTGARTPEGHLTCTFPKRLEDTPAYGNFPGEYVDGQLKVKYAEGVFVGYRHFDRLPADKVNFPFGFGLSYTTFDYADLDVKEVSADEYAVSVRVSNTGGVKGAVAVQVYVGHANPAPENPVKVLAGFKKVALEAGESQTVLIPVGARDFAFWSEGGQRWVVAGGEYKFSVGKSAGDLVLSAAVQVGEKTYAP</sequence>
<dbReference type="PROSITE" id="PS51820">
    <property type="entry name" value="PA14"/>
    <property type="match status" value="1"/>
</dbReference>
<evidence type="ECO:0000313" key="13">
    <source>
        <dbReference type="Proteomes" id="UP000272025"/>
    </source>
</evidence>
<dbReference type="Gene3D" id="3.20.20.300">
    <property type="entry name" value="Glycoside hydrolase, family 3, N-terminal domain"/>
    <property type="match status" value="1"/>
</dbReference>
<dbReference type="PANTHER" id="PTHR42715:SF3">
    <property type="entry name" value="BETA-GLUCOSIDASE B-RELATED"/>
    <property type="match status" value="1"/>
</dbReference>
<comment type="catalytic activity">
    <reaction evidence="1 10">
        <text>Hydrolysis of terminal, non-reducing beta-D-glucosyl residues with release of beta-D-glucose.</text>
        <dbReference type="EC" id="3.2.1.21"/>
    </reaction>
</comment>
<dbReference type="SMART" id="SM01217">
    <property type="entry name" value="Fn3_like"/>
    <property type="match status" value="1"/>
</dbReference>
<dbReference type="PANTHER" id="PTHR42715">
    <property type="entry name" value="BETA-GLUCOSIDASE"/>
    <property type="match status" value="1"/>
</dbReference>
<keyword evidence="9 10" id="KW-0624">Polysaccharide degradation</keyword>
<keyword evidence="13" id="KW-1185">Reference proteome</keyword>
<evidence type="ECO:0000256" key="8">
    <source>
        <dbReference type="ARBA" id="ARBA00023295"/>
    </source>
</evidence>
<dbReference type="UniPathway" id="UPA00696"/>
<dbReference type="GO" id="GO:0030245">
    <property type="term" value="P:cellulose catabolic process"/>
    <property type="evidence" value="ECO:0007669"/>
    <property type="project" value="UniProtKB-UniPathway"/>
</dbReference>
<dbReference type="Pfam" id="PF14310">
    <property type="entry name" value="Fn3-like"/>
    <property type="match status" value="1"/>
</dbReference>
<evidence type="ECO:0000256" key="10">
    <source>
        <dbReference type="RuleBase" id="RU361161"/>
    </source>
</evidence>
<dbReference type="InterPro" id="IPR050288">
    <property type="entry name" value="Cellulose_deg_GH3"/>
</dbReference>
<dbReference type="InterPro" id="IPR036881">
    <property type="entry name" value="Glyco_hydro_3_C_sf"/>
</dbReference>
<keyword evidence="8 10" id="KW-0326">Glycosidase</keyword>
<reference evidence="12 13" key="1">
    <citation type="journal article" date="2018" name="Mol. Ecol.">
        <title>The obligate alkalophilic soda-lake fungus Sodiomyces alkalinus has shifted to a protein diet.</title>
        <authorList>
            <person name="Grum-Grzhimaylo A.A."/>
            <person name="Falkoski D.L."/>
            <person name="van den Heuvel J."/>
            <person name="Valero-Jimenez C.A."/>
            <person name="Min B."/>
            <person name="Choi I.G."/>
            <person name="Lipzen A."/>
            <person name="Daum C.G."/>
            <person name="Aanen D.K."/>
            <person name="Tsang A."/>
            <person name="Henrissat B."/>
            <person name="Bilanenko E.N."/>
            <person name="de Vries R.P."/>
            <person name="van Kan J.A.L."/>
            <person name="Grigoriev I.V."/>
            <person name="Debets A.J.M."/>
        </authorList>
    </citation>
    <scope>NUCLEOTIDE SEQUENCE [LARGE SCALE GENOMIC DNA]</scope>
    <source>
        <strain evidence="12 13">F11</strain>
    </source>
</reference>
<dbReference type="InterPro" id="IPR013783">
    <property type="entry name" value="Ig-like_fold"/>
</dbReference>
<dbReference type="Pfam" id="PF00933">
    <property type="entry name" value="Glyco_hydro_3"/>
    <property type="match status" value="1"/>
</dbReference>
<evidence type="ECO:0000256" key="4">
    <source>
        <dbReference type="ARBA" id="ARBA00012744"/>
    </source>
</evidence>
<comment type="similarity">
    <text evidence="3 10">Belongs to the glycosyl hydrolase 3 family.</text>
</comment>
<evidence type="ECO:0000313" key="12">
    <source>
        <dbReference type="EMBL" id="ROT36115.1"/>
    </source>
</evidence>
<dbReference type="OrthoDB" id="47059at2759"/>
<dbReference type="PROSITE" id="PS00775">
    <property type="entry name" value="GLYCOSYL_HYDROL_F3"/>
    <property type="match status" value="1"/>
</dbReference>
<dbReference type="GO" id="GO:0008422">
    <property type="term" value="F:beta-glucosidase activity"/>
    <property type="evidence" value="ECO:0007669"/>
    <property type="project" value="UniProtKB-EC"/>
</dbReference>
<accession>A0A3N2PNL9</accession>
<dbReference type="SUPFAM" id="SSF52279">
    <property type="entry name" value="Beta-D-glucan exohydrolase, C-terminal domain"/>
    <property type="match status" value="1"/>
</dbReference>
<comment type="pathway">
    <text evidence="2 10">Glycan metabolism; cellulose degradation.</text>
</comment>